<accession>A0A645ETB6</accession>
<protein>
    <submittedName>
        <fullName evidence="1">Uncharacterized protein</fullName>
    </submittedName>
</protein>
<name>A0A645ETB6_9ZZZZ</name>
<gene>
    <name evidence="1" type="ORF">SDC9_151911</name>
</gene>
<dbReference type="EMBL" id="VSSQ01050586">
    <property type="protein sequence ID" value="MPN04666.1"/>
    <property type="molecule type" value="Genomic_DNA"/>
</dbReference>
<reference evidence="1" key="1">
    <citation type="submission" date="2019-08" db="EMBL/GenBank/DDBJ databases">
        <authorList>
            <person name="Kucharzyk K."/>
            <person name="Murdoch R.W."/>
            <person name="Higgins S."/>
            <person name="Loffler F."/>
        </authorList>
    </citation>
    <scope>NUCLEOTIDE SEQUENCE</scope>
</reference>
<comment type="caution">
    <text evidence="1">The sequence shown here is derived from an EMBL/GenBank/DDBJ whole genome shotgun (WGS) entry which is preliminary data.</text>
</comment>
<organism evidence="1">
    <name type="scientific">bioreactor metagenome</name>
    <dbReference type="NCBI Taxonomy" id="1076179"/>
    <lineage>
        <taxon>unclassified sequences</taxon>
        <taxon>metagenomes</taxon>
        <taxon>ecological metagenomes</taxon>
    </lineage>
</organism>
<evidence type="ECO:0000313" key="1">
    <source>
        <dbReference type="EMBL" id="MPN04666.1"/>
    </source>
</evidence>
<dbReference type="AlphaFoldDB" id="A0A645ETB6"/>
<sequence length="123" mass="14148">MDFIEAAEGFAELSDPGLFLRVCVFLRLSDSVLQLLLLLRNDSNLLLFFSDVVLQNHDLLLPVDEQQVLPSMCQTERSLSGFWGRLGTLHKHFFQFPQNRHRFVHSLAALGFREQLGAHIRIE</sequence>
<proteinExistence type="predicted"/>